<protein>
    <submittedName>
        <fullName evidence="2">Uncharacterized protein</fullName>
    </submittedName>
</protein>
<evidence type="ECO:0000256" key="1">
    <source>
        <dbReference type="SAM" id="MobiDB-lite"/>
    </source>
</evidence>
<organism evidence="2 3">
    <name type="scientific">Mycolicibacterium obuense</name>
    <dbReference type="NCBI Taxonomy" id="1807"/>
    <lineage>
        <taxon>Bacteria</taxon>
        <taxon>Bacillati</taxon>
        <taxon>Actinomycetota</taxon>
        <taxon>Actinomycetes</taxon>
        <taxon>Mycobacteriales</taxon>
        <taxon>Mycobacteriaceae</taxon>
        <taxon>Mycolicibacterium</taxon>
    </lineage>
</organism>
<proteinExistence type="predicted"/>
<evidence type="ECO:0000313" key="2">
    <source>
        <dbReference type="EMBL" id="KMO74255.1"/>
    </source>
</evidence>
<accession>A0A0J6VT93</accession>
<dbReference type="PATRIC" id="fig|1807.14.peg.3666"/>
<dbReference type="Proteomes" id="UP000036313">
    <property type="component" value="Unassembled WGS sequence"/>
</dbReference>
<reference evidence="2 3" key="1">
    <citation type="journal article" date="2015" name="Genome Biol. Evol.">
        <title>Characterization of Three Mycobacterium spp. with Potential Use in Bioremediation by Genome Sequencing and Comparative Genomics.</title>
        <authorList>
            <person name="Das S."/>
            <person name="Pettersson B.M."/>
            <person name="Behra P.R."/>
            <person name="Ramesh M."/>
            <person name="Dasgupta S."/>
            <person name="Bhattacharya A."/>
            <person name="Kirsebom L.A."/>
        </authorList>
    </citation>
    <scope>NUCLEOTIDE SEQUENCE [LARGE SCALE GENOMIC DNA]</scope>
    <source>
        <strain evidence="2 3">DSM 44075</strain>
    </source>
</reference>
<name>A0A0J6VT93_9MYCO</name>
<feature type="region of interest" description="Disordered" evidence="1">
    <location>
        <begin position="1"/>
        <end position="65"/>
    </location>
</feature>
<comment type="caution">
    <text evidence="2">The sequence shown here is derived from an EMBL/GenBank/DDBJ whole genome shotgun (WGS) entry which is preliminary data.</text>
</comment>
<evidence type="ECO:0000313" key="3">
    <source>
        <dbReference type="Proteomes" id="UP000036313"/>
    </source>
</evidence>
<gene>
    <name evidence="2" type="ORF">MOBUDSM44075_03644</name>
</gene>
<sequence length="239" mass="25213">MSDGIASLRNRKAERAGRQAPPPRHPKPAAPVSADAGPADDRLPSASTAAPAPAEEPAVTVSAASPPAVAAPAPVVTEPEVTFDVDHSASRRDLPALEIDWTDPLMHVASPTRVSVANSVAARFKAVADQPGSAPQTELIMEAVSSHLADLPELVLARRPEENATQPPGFFVRRAPVQKAEPVVPVYMRPIAGEVEALRRIVDWVNSIILAGHPGRPKSTRSEIVTAALDASYPSTRSR</sequence>
<dbReference type="AlphaFoldDB" id="A0A0J6VT93"/>
<dbReference type="EMBL" id="JYNU01000023">
    <property type="protein sequence ID" value="KMO74255.1"/>
    <property type="molecule type" value="Genomic_DNA"/>
</dbReference>
<feature type="compositionally biased region" description="Low complexity" evidence="1">
    <location>
        <begin position="44"/>
        <end position="65"/>
    </location>
</feature>